<evidence type="ECO:0000259" key="4">
    <source>
        <dbReference type="PROSITE" id="PS50158"/>
    </source>
</evidence>
<comment type="caution">
    <text evidence="5">The sequence shown here is derived from an EMBL/GenBank/DDBJ whole genome shotgun (WGS) entry which is preliminary data.</text>
</comment>
<dbReference type="Gene3D" id="4.10.60.10">
    <property type="entry name" value="Zinc finger, CCHC-type"/>
    <property type="match status" value="1"/>
</dbReference>
<feature type="compositionally biased region" description="Low complexity" evidence="3">
    <location>
        <begin position="291"/>
        <end position="307"/>
    </location>
</feature>
<dbReference type="InterPro" id="IPR036875">
    <property type="entry name" value="Znf_CCHC_sf"/>
</dbReference>
<name>A0A409XFU1_PSICY</name>
<dbReference type="PROSITE" id="PS50158">
    <property type="entry name" value="ZF_CCHC"/>
    <property type="match status" value="1"/>
</dbReference>
<dbReference type="InterPro" id="IPR005162">
    <property type="entry name" value="Retrotrans_gag_dom"/>
</dbReference>
<dbReference type="STRING" id="93625.A0A409XFU1"/>
<dbReference type="SUPFAM" id="SSF57756">
    <property type="entry name" value="Retrovirus zinc finger-like domains"/>
    <property type="match status" value="1"/>
</dbReference>
<dbReference type="GO" id="GO:0003676">
    <property type="term" value="F:nucleic acid binding"/>
    <property type="evidence" value="ECO:0007669"/>
    <property type="project" value="InterPro"/>
</dbReference>
<organism evidence="5 6">
    <name type="scientific">Psilocybe cyanescens</name>
    <dbReference type="NCBI Taxonomy" id="93625"/>
    <lineage>
        <taxon>Eukaryota</taxon>
        <taxon>Fungi</taxon>
        <taxon>Dikarya</taxon>
        <taxon>Basidiomycota</taxon>
        <taxon>Agaricomycotina</taxon>
        <taxon>Agaricomycetes</taxon>
        <taxon>Agaricomycetidae</taxon>
        <taxon>Agaricales</taxon>
        <taxon>Agaricineae</taxon>
        <taxon>Strophariaceae</taxon>
        <taxon>Psilocybe</taxon>
    </lineage>
</organism>
<gene>
    <name evidence="5" type="ORF">CVT25_012637</name>
</gene>
<feature type="region of interest" description="Disordered" evidence="3">
    <location>
        <begin position="291"/>
        <end position="320"/>
    </location>
</feature>
<evidence type="ECO:0000256" key="1">
    <source>
        <dbReference type="ARBA" id="ARBA00022664"/>
    </source>
</evidence>
<dbReference type="EMBL" id="NHYD01001854">
    <property type="protein sequence ID" value="PPQ89624.1"/>
    <property type="molecule type" value="Genomic_DNA"/>
</dbReference>
<dbReference type="Pfam" id="PF00098">
    <property type="entry name" value="zf-CCHC"/>
    <property type="match status" value="1"/>
</dbReference>
<dbReference type="OrthoDB" id="3066901at2759"/>
<dbReference type="Proteomes" id="UP000283269">
    <property type="component" value="Unassembled WGS sequence"/>
</dbReference>
<dbReference type="InterPro" id="IPR032567">
    <property type="entry name" value="RTL1-rel"/>
</dbReference>
<dbReference type="InterPro" id="IPR001878">
    <property type="entry name" value="Znf_CCHC"/>
</dbReference>
<protein>
    <recommendedName>
        <fullName evidence="4">CCHC-type domain-containing protein</fullName>
    </recommendedName>
</protein>
<keyword evidence="1" id="KW-0507">mRNA processing</keyword>
<dbReference type="GO" id="GO:0008270">
    <property type="term" value="F:zinc ion binding"/>
    <property type="evidence" value="ECO:0007669"/>
    <property type="project" value="UniProtKB-KW"/>
</dbReference>
<evidence type="ECO:0000256" key="3">
    <source>
        <dbReference type="SAM" id="MobiDB-lite"/>
    </source>
</evidence>
<evidence type="ECO:0000256" key="2">
    <source>
        <dbReference type="PROSITE-ProRule" id="PRU00047"/>
    </source>
</evidence>
<reference evidence="5 6" key="1">
    <citation type="journal article" date="2018" name="Evol. Lett.">
        <title>Horizontal gene cluster transfer increased hallucinogenic mushroom diversity.</title>
        <authorList>
            <person name="Reynolds H.T."/>
            <person name="Vijayakumar V."/>
            <person name="Gluck-Thaler E."/>
            <person name="Korotkin H.B."/>
            <person name="Matheny P.B."/>
            <person name="Slot J.C."/>
        </authorList>
    </citation>
    <scope>NUCLEOTIDE SEQUENCE [LARGE SCALE GENOMIC DNA]</scope>
    <source>
        <strain evidence="5 6">2631</strain>
    </source>
</reference>
<dbReference type="Pfam" id="PF03732">
    <property type="entry name" value="Retrotrans_gag"/>
    <property type="match status" value="1"/>
</dbReference>
<keyword evidence="2" id="KW-0862">Zinc</keyword>
<dbReference type="InParanoid" id="A0A409XFU1"/>
<evidence type="ECO:0000313" key="5">
    <source>
        <dbReference type="EMBL" id="PPQ89624.1"/>
    </source>
</evidence>
<evidence type="ECO:0000313" key="6">
    <source>
        <dbReference type="Proteomes" id="UP000283269"/>
    </source>
</evidence>
<proteinExistence type="predicted"/>
<dbReference type="AlphaFoldDB" id="A0A409XFU1"/>
<keyword evidence="6" id="KW-1185">Reference proteome</keyword>
<feature type="domain" description="CCHC-type" evidence="4">
    <location>
        <begin position="331"/>
        <end position="344"/>
    </location>
</feature>
<dbReference type="PANTHER" id="PTHR15503">
    <property type="entry name" value="LDOC1 RELATED"/>
    <property type="match status" value="1"/>
</dbReference>
<keyword evidence="2" id="KW-0863">Zinc-finger</keyword>
<dbReference type="GO" id="GO:0006397">
    <property type="term" value="P:mRNA processing"/>
    <property type="evidence" value="ECO:0007669"/>
    <property type="project" value="UniProtKB-KW"/>
</dbReference>
<keyword evidence="2" id="KW-0479">Metal-binding</keyword>
<dbReference type="PANTHER" id="PTHR15503:SF22">
    <property type="entry name" value="TRANSPOSON TY3-I GAG POLYPROTEIN"/>
    <property type="match status" value="1"/>
</dbReference>
<accession>A0A409XFU1</accession>
<sequence length="401" mass="44096">MPPNIGLAPLLAPNPAPGLSEALIHAIIDSNRESTKQLMDLSCEANKDMVKEIVHSLLALPVFQQLPTPATSAAPAPVPGAPKPRKYKVPFPKAFDGRSSSVHDFCSSWQNFFYSDPSAYADATAKVRTALSTFDEGSAHIWRNRVIEDIESGAFVVTSWEAFKSKFKDAFLNHYKRDEAAREISNICQGSRPTQDFLIEFDDLALRSEFNDAALVQCLKRALNTRLLREINHCTAYLASFKEWKEAALATAHKIRESDASVDDALNSAHRGSAAASSRWFRPVGNVPVRASASTPQASATPAPNASLPSSMAAPADKFSRPRQDMSSLPCFNCGTLGHFAKTCVHPKNPNIQCQSRSRLERARAVVEDFEALPEDERELIFRMEMGDDKDDDVDFAVGVE</sequence>